<proteinExistence type="predicted"/>
<gene>
    <name evidence="1" type="ORF">LLUT_LOCUS10758</name>
</gene>
<dbReference type="EMBL" id="CAXHTB010000007">
    <property type="protein sequence ID" value="CAL0309698.1"/>
    <property type="molecule type" value="Genomic_DNA"/>
</dbReference>
<keyword evidence="2" id="KW-1185">Reference proteome</keyword>
<reference evidence="1 2" key="1">
    <citation type="submission" date="2024-03" db="EMBL/GenBank/DDBJ databases">
        <authorList>
            <person name="Martinez-Hernandez J."/>
        </authorList>
    </citation>
    <scope>NUCLEOTIDE SEQUENCE [LARGE SCALE GENOMIC DNA]</scope>
</reference>
<evidence type="ECO:0000313" key="2">
    <source>
        <dbReference type="Proteomes" id="UP001497480"/>
    </source>
</evidence>
<comment type="caution">
    <text evidence="1">The sequence shown here is derived from an EMBL/GenBank/DDBJ whole genome shotgun (WGS) entry which is preliminary data.</text>
</comment>
<name>A0AAV1WKZ4_LUPLU</name>
<protein>
    <submittedName>
        <fullName evidence="1">Uncharacterized protein</fullName>
    </submittedName>
</protein>
<dbReference type="Proteomes" id="UP001497480">
    <property type="component" value="Unassembled WGS sequence"/>
</dbReference>
<dbReference type="AlphaFoldDB" id="A0AAV1WKZ4"/>
<evidence type="ECO:0000313" key="1">
    <source>
        <dbReference type="EMBL" id="CAL0309698.1"/>
    </source>
</evidence>
<accession>A0AAV1WKZ4</accession>
<sequence length="81" mass="8885">MGEVPNTALSPLFLKADGDYQIRKSGTQPTSILLNKTKNTATPCPRKKVVMIAMNDALEDVYKKVFTDSYQHVAPLSSRGS</sequence>
<organism evidence="1 2">
    <name type="scientific">Lupinus luteus</name>
    <name type="common">European yellow lupine</name>
    <dbReference type="NCBI Taxonomy" id="3873"/>
    <lineage>
        <taxon>Eukaryota</taxon>
        <taxon>Viridiplantae</taxon>
        <taxon>Streptophyta</taxon>
        <taxon>Embryophyta</taxon>
        <taxon>Tracheophyta</taxon>
        <taxon>Spermatophyta</taxon>
        <taxon>Magnoliopsida</taxon>
        <taxon>eudicotyledons</taxon>
        <taxon>Gunneridae</taxon>
        <taxon>Pentapetalae</taxon>
        <taxon>rosids</taxon>
        <taxon>fabids</taxon>
        <taxon>Fabales</taxon>
        <taxon>Fabaceae</taxon>
        <taxon>Papilionoideae</taxon>
        <taxon>50 kb inversion clade</taxon>
        <taxon>genistoids sensu lato</taxon>
        <taxon>core genistoids</taxon>
        <taxon>Genisteae</taxon>
        <taxon>Lupinus</taxon>
    </lineage>
</organism>